<comment type="caution">
    <text evidence="2">The sequence shown here is derived from an EMBL/GenBank/DDBJ whole genome shotgun (WGS) entry which is preliminary data.</text>
</comment>
<organism evidence="2 3">
    <name type="scientific">Pholiota conissans</name>
    <dbReference type="NCBI Taxonomy" id="109636"/>
    <lineage>
        <taxon>Eukaryota</taxon>
        <taxon>Fungi</taxon>
        <taxon>Dikarya</taxon>
        <taxon>Basidiomycota</taxon>
        <taxon>Agaricomycotina</taxon>
        <taxon>Agaricomycetes</taxon>
        <taxon>Agaricomycetidae</taxon>
        <taxon>Agaricales</taxon>
        <taxon>Agaricineae</taxon>
        <taxon>Strophariaceae</taxon>
        <taxon>Pholiota</taxon>
    </lineage>
</organism>
<reference evidence="2" key="1">
    <citation type="submission" date="2020-11" db="EMBL/GenBank/DDBJ databases">
        <authorList>
            <consortium name="DOE Joint Genome Institute"/>
            <person name="Ahrendt S."/>
            <person name="Riley R."/>
            <person name="Andreopoulos W."/>
            <person name="Labutti K."/>
            <person name="Pangilinan J."/>
            <person name="Ruiz-Duenas F.J."/>
            <person name="Barrasa J.M."/>
            <person name="Sanchez-Garcia M."/>
            <person name="Camarero S."/>
            <person name="Miyauchi S."/>
            <person name="Serrano A."/>
            <person name="Linde D."/>
            <person name="Babiker R."/>
            <person name="Drula E."/>
            <person name="Ayuso-Fernandez I."/>
            <person name="Pacheco R."/>
            <person name="Padilla G."/>
            <person name="Ferreira P."/>
            <person name="Barriuso J."/>
            <person name="Kellner H."/>
            <person name="Castanera R."/>
            <person name="Alfaro M."/>
            <person name="Ramirez L."/>
            <person name="Pisabarro A.G."/>
            <person name="Kuo A."/>
            <person name="Tritt A."/>
            <person name="Lipzen A."/>
            <person name="He G."/>
            <person name="Yan M."/>
            <person name="Ng V."/>
            <person name="Cullen D."/>
            <person name="Martin F."/>
            <person name="Rosso M.-N."/>
            <person name="Henrissat B."/>
            <person name="Hibbett D."/>
            <person name="Martinez A.T."/>
            <person name="Grigoriev I.V."/>
        </authorList>
    </citation>
    <scope>NUCLEOTIDE SEQUENCE</scope>
    <source>
        <strain evidence="2">CIRM-BRFM 674</strain>
    </source>
</reference>
<gene>
    <name evidence="2" type="ORF">BDN70DRAFT_937021</name>
</gene>
<sequence length="343" mass="37536">MPPLEYSNPTRNPSRVSKITSSTESTRHHSHQLSPSHTGSTSQRAPRSSKDAPIHPQPALSSVASTDSFNDFMNYVPTVSLDSRSSVTGSTTLVGSGPFIPSDVTTGTGTPRGGSQRAHMLHATETSMSSFRNDSHRGRHQSREEIKYKVEQWVDNVKPLYKPEAPYDEIAFASDFDCKSPSTSVGVASNPVSKAYSSPRRGSPPEHRDNFAPITTQSEADYTIEPSVHKYPYNRPASSPPKSATLKVIRASLVHGESHRAESSHGSVRAAPTPMTPVAVAESRHTGPKPLVMDHGSRFVENFSEPDVGPYPYEDSIVNVKQTAETPQKRNVLKKARKPEDRR</sequence>
<feature type="region of interest" description="Disordered" evidence="1">
    <location>
        <begin position="1"/>
        <end position="65"/>
    </location>
</feature>
<dbReference type="Proteomes" id="UP000807469">
    <property type="component" value="Unassembled WGS sequence"/>
</dbReference>
<keyword evidence="3" id="KW-1185">Reference proteome</keyword>
<accession>A0A9P5YQC9</accession>
<feature type="region of interest" description="Disordered" evidence="1">
    <location>
        <begin position="320"/>
        <end position="343"/>
    </location>
</feature>
<evidence type="ECO:0000256" key="1">
    <source>
        <dbReference type="SAM" id="MobiDB-lite"/>
    </source>
</evidence>
<dbReference type="EMBL" id="MU155405">
    <property type="protein sequence ID" value="KAF9473958.1"/>
    <property type="molecule type" value="Genomic_DNA"/>
</dbReference>
<proteinExistence type="predicted"/>
<evidence type="ECO:0000313" key="3">
    <source>
        <dbReference type="Proteomes" id="UP000807469"/>
    </source>
</evidence>
<dbReference type="AlphaFoldDB" id="A0A9P5YQC9"/>
<feature type="compositionally biased region" description="Polar residues" evidence="1">
    <location>
        <begin position="32"/>
        <end position="46"/>
    </location>
</feature>
<feature type="compositionally biased region" description="Polar residues" evidence="1">
    <location>
        <begin position="7"/>
        <end position="19"/>
    </location>
</feature>
<feature type="compositionally biased region" description="Polar residues" evidence="1">
    <location>
        <begin position="183"/>
        <end position="196"/>
    </location>
</feature>
<protein>
    <submittedName>
        <fullName evidence="2">Uncharacterized protein</fullName>
    </submittedName>
</protein>
<name>A0A9P5YQC9_9AGAR</name>
<feature type="region of interest" description="Disordered" evidence="1">
    <location>
        <begin position="183"/>
        <end position="219"/>
    </location>
</feature>
<evidence type="ECO:0000313" key="2">
    <source>
        <dbReference type="EMBL" id="KAF9473958.1"/>
    </source>
</evidence>